<feature type="transmembrane region" description="Helical" evidence="2">
    <location>
        <begin position="6"/>
        <end position="24"/>
    </location>
</feature>
<protein>
    <submittedName>
        <fullName evidence="3">Uncharacterized protein</fullName>
    </submittedName>
</protein>
<dbReference type="RefSeq" id="WP_163479746.1">
    <property type="nucleotide sequence ID" value="NZ_JAAGWF010000002.1"/>
</dbReference>
<keyword evidence="2" id="KW-0812">Transmembrane</keyword>
<feature type="region of interest" description="Disordered" evidence="1">
    <location>
        <begin position="96"/>
        <end position="122"/>
    </location>
</feature>
<gene>
    <name evidence="3" type="ORF">GCU56_01615</name>
</gene>
<evidence type="ECO:0000256" key="1">
    <source>
        <dbReference type="SAM" id="MobiDB-lite"/>
    </source>
</evidence>
<keyword evidence="4" id="KW-1185">Reference proteome</keyword>
<evidence type="ECO:0000256" key="2">
    <source>
        <dbReference type="SAM" id="Phobius"/>
    </source>
</evidence>
<keyword evidence="2" id="KW-0472">Membrane</keyword>
<comment type="caution">
    <text evidence="3">The sequence shown here is derived from an EMBL/GenBank/DDBJ whole genome shotgun (WGS) entry which is preliminary data.</text>
</comment>
<evidence type="ECO:0000313" key="3">
    <source>
        <dbReference type="EMBL" id="NEK56572.1"/>
    </source>
</evidence>
<organism evidence="3 4">
    <name type="scientific">Geodermatophilus sabuli</name>
    <dbReference type="NCBI Taxonomy" id="1564158"/>
    <lineage>
        <taxon>Bacteria</taxon>
        <taxon>Bacillati</taxon>
        <taxon>Actinomycetota</taxon>
        <taxon>Actinomycetes</taxon>
        <taxon>Geodermatophilales</taxon>
        <taxon>Geodermatophilaceae</taxon>
        <taxon>Geodermatophilus</taxon>
    </lineage>
</organism>
<feature type="transmembrane region" description="Helical" evidence="2">
    <location>
        <begin position="45"/>
        <end position="67"/>
    </location>
</feature>
<dbReference type="EMBL" id="JAAGWF010000002">
    <property type="protein sequence ID" value="NEK56572.1"/>
    <property type="molecule type" value="Genomic_DNA"/>
</dbReference>
<proteinExistence type="predicted"/>
<accession>A0A7K3VVF7</accession>
<keyword evidence="2" id="KW-1133">Transmembrane helix</keyword>
<reference evidence="3 4" key="1">
    <citation type="submission" date="2020-02" db="EMBL/GenBank/DDBJ databases">
        <title>Geodermatophilus sabuli CPCC 205279 I12A-02694.</title>
        <authorList>
            <person name="Jiang Z."/>
        </authorList>
    </citation>
    <scope>NUCLEOTIDE SEQUENCE [LARGE SCALE GENOMIC DNA]</scope>
    <source>
        <strain evidence="3 4">I12A-02694</strain>
    </source>
</reference>
<sequence>MEVFLGAVHLLVAAALALAAGQLMSPRGPGRRVSRHQDGRRGDDAAIRGLSLTWLAVAAGTTGAAWLSTGEVSVRGLSPFVVAVVLVLGPVAVTARRRGGAGSVPHARATAQDPADGPAGQG</sequence>
<evidence type="ECO:0000313" key="4">
    <source>
        <dbReference type="Proteomes" id="UP000470246"/>
    </source>
</evidence>
<name>A0A7K3VVF7_9ACTN</name>
<dbReference type="AlphaFoldDB" id="A0A7K3VVF7"/>
<feature type="transmembrane region" description="Helical" evidence="2">
    <location>
        <begin position="73"/>
        <end position="93"/>
    </location>
</feature>
<dbReference type="Proteomes" id="UP000470246">
    <property type="component" value="Unassembled WGS sequence"/>
</dbReference>